<comment type="caution">
    <text evidence="8">The sequence shown here is derived from an EMBL/GenBank/DDBJ whole genome shotgun (WGS) entry which is preliminary data.</text>
</comment>
<evidence type="ECO:0000313" key="8">
    <source>
        <dbReference type="EMBL" id="OGH94353.1"/>
    </source>
</evidence>
<dbReference type="Gene3D" id="3.40.50.720">
    <property type="entry name" value="NAD(P)-binding Rossmann-like Domain"/>
    <property type="match status" value="1"/>
</dbReference>
<dbReference type="Gene3D" id="3.40.50.10860">
    <property type="entry name" value="Leucine Dehydrogenase, chain A, domain 1"/>
    <property type="match status" value="1"/>
</dbReference>
<gene>
    <name evidence="8" type="ORF">A2538_00920</name>
</gene>
<accession>A0A1F6PED5</accession>
<dbReference type="Proteomes" id="UP000178254">
    <property type="component" value="Unassembled WGS sequence"/>
</dbReference>
<dbReference type="InterPro" id="IPR016211">
    <property type="entry name" value="Glu/Phe/Leu/Val/Trp_DH_bac/arc"/>
</dbReference>
<dbReference type="STRING" id="1798709.A2538_00920"/>
<evidence type="ECO:0000256" key="1">
    <source>
        <dbReference type="ARBA" id="ARBA00006382"/>
    </source>
</evidence>
<dbReference type="SUPFAM" id="SSF51735">
    <property type="entry name" value="NAD(P)-binding Rossmann-fold domains"/>
    <property type="match status" value="1"/>
</dbReference>
<dbReference type="SMART" id="SM00839">
    <property type="entry name" value="ELFV_dehydrog"/>
    <property type="match status" value="1"/>
</dbReference>
<dbReference type="PRINTS" id="PR00082">
    <property type="entry name" value="GLFDHDRGNASE"/>
</dbReference>
<reference evidence="8 9" key="1">
    <citation type="journal article" date="2016" name="Nat. Commun.">
        <title>Thousands of microbial genomes shed light on interconnected biogeochemical processes in an aquifer system.</title>
        <authorList>
            <person name="Anantharaman K."/>
            <person name="Brown C.T."/>
            <person name="Hug L.A."/>
            <person name="Sharon I."/>
            <person name="Castelle C.J."/>
            <person name="Probst A.J."/>
            <person name="Thomas B.C."/>
            <person name="Singh A."/>
            <person name="Wilkins M.J."/>
            <person name="Karaoz U."/>
            <person name="Brodie E.L."/>
            <person name="Williams K.H."/>
            <person name="Hubbard S.S."/>
            <person name="Banfield J.F."/>
        </authorList>
    </citation>
    <scope>NUCLEOTIDE SEQUENCE [LARGE SCALE GENOMIC DNA]</scope>
</reference>
<evidence type="ECO:0000256" key="6">
    <source>
        <dbReference type="RuleBase" id="RU004417"/>
    </source>
</evidence>
<dbReference type="GO" id="GO:0000166">
    <property type="term" value="F:nucleotide binding"/>
    <property type="evidence" value="ECO:0007669"/>
    <property type="project" value="UniProtKB-KW"/>
</dbReference>
<evidence type="ECO:0000256" key="3">
    <source>
        <dbReference type="ARBA" id="ARBA00023027"/>
    </source>
</evidence>
<keyword evidence="5" id="KW-0547">Nucleotide-binding</keyword>
<dbReference type="PANTHER" id="PTHR42722">
    <property type="entry name" value="LEUCINE DEHYDROGENASE"/>
    <property type="match status" value="1"/>
</dbReference>
<evidence type="ECO:0000256" key="4">
    <source>
        <dbReference type="PIRSR" id="PIRSR000188-1"/>
    </source>
</evidence>
<evidence type="ECO:0000259" key="7">
    <source>
        <dbReference type="SMART" id="SM00839"/>
    </source>
</evidence>
<dbReference type="InterPro" id="IPR006097">
    <property type="entry name" value="Glu/Leu/Phe/Val/Trp_DH_dimer"/>
</dbReference>
<comment type="similarity">
    <text evidence="1 6">Belongs to the Glu/Leu/Phe/Val dehydrogenases family.</text>
</comment>
<dbReference type="InterPro" id="IPR006096">
    <property type="entry name" value="Glu/Leu/Phe/Val/Trp_DH_C"/>
</dbReference>
<dbReference type="PANTHER" id="PTHR42722:SF1">
    <property type="entry name" value="VALINE DEHYDROGENASE"/>
    <property type="match status" value="1"/>
</dbReference>
<dbReference type="EMBL" id="MFRE01000009">
    <property type="protein sequence ID" value="OGH94353.1"/>
    <property type="molecule type" value="Genomic_DNA"/>
</dbReference>
<dbReference type="InterPro" id="IPR046346">
    <property type="entry name" value="Aminoacid_DH-like_N_sf"/>
</dbReference>
<dbReference type="AlphaFoldDB" id="A0A1F6PED5"/>
<dbReference type="Pfam" id="PF02812">
    <property type="entry name" value="ELFV_dehydrog_N"/>
    <property type="match status" value="1"/>
</dbReference>
<evidence type="ECO:0000313" key="9">
    <source>
        <dbReference type="Proteomes" id="UP000178254"/>
    </source>
</evidence>
<dbReference type="GO" id="GO:0006520">
    <property type="term" value="P:amino acid metabolic process"/>
    <property type="evidence" value="ECO:0007669"/>
    <property type="project" value="InterPro"/>
</dbReference>
<evidence type="ECO:0000256" key="5">
    <source>
        <dbReference type="PIRSR" id="PIRSR000188-2"/>
    </source>
</evidence>
<proteinExistence type="inferred from homology"/>
<name>A0A1F6PED5_9BACT</name>
<dbReference type="GO" id="GO:0016639">
    <property type="term" value="F:oxidoreductase activity, acting on the CH-NH2 group of donors, NAD or NADP as acceptor"/>
    <property type="evidence" value="ECO:0007669"/>
    <property type="project" value="InterPro"/>
</dbReference>
<feature type="domain" description="Glutamate/phenylalanine/leucine/valine/L-tryptophan dehydrogenase C-terminal" evidence="7">
    <location>
        <begin position="150"/>
        <end position="357"/>
    </location>
</feature>
<evidence type="ECO:0000256" key="2">
    <source>
        <dbReference type="ARBA" id="ARBA00023002"/>
    </source>
</evidence>
<sequence length="357" mass="39682">MYTVLNKKELQRYPEFDNHFMVVKLFEPKVCLDGYISIHRQRQSYPALGATRLWSYSSEEDALRDSLRLARLMSYKSVLAGLPYTGAKAALIFSPNSQINRRDFFKAYASVVNELGGQFVTGTDVGVNNTDLAVMAAESKFMIGNGVDSGFYTAVGILDSILESLREVFNSEDLSARSFAIQGLGKTGGHLLKLLVKGGANNIFVTDINPRKTWYYKLRYPFIKLVNPVAIYTREADVFCPCALSHAVTAERIPFFKFKIIAGSANNQLESVQAGQDLFDKGILYAPDYVINAGGLVSVIDEMENGKSDHERTLSKIKKIRDSLSAIYFSSKQEGQSTNIVADNLAEEILERNCAVK</sequence>
<keyword evidence="2 6" id="KW-0560">Oxidoreductase</keyword>
<organism evidence="8 9">
    <name type="scientific">Candidatus Magasanikbacteria bacterium RIFOXYD2_FULL_41_14</name>
    <dbReference type="NCBI Taxonomy" id="1798709"/>
    <lineage>
        <taxon>Bacteria</taxon>
        <taxon>Candidatus Magasanikiibacteriota</taxon>
    </lineage>
</organism>
<dbReference type="InterPro" id="IPR006095">
    <property type="entry name" value="Glu/Leu/Phe/Val/Trp_DH"/>
</dbReference>
<dbReference type="Pfam" id="PF00208">
    <property type="entry name" value="ELFV_dehydrog"/>
    <property type="match status" value="1"/>
</dbReference>
<protein>
    <recommendedName>
        <fullName evidence="7">Glutamate/phenylalanine/leucine/valine/L-tryptophan dehydrogenase C-terminal domain-containing protein</fullName>
    </recommendedName>
</protein>
<keyword evidence="3 5" id="KW-0520">NAD</keyword>
<dbReference type="CDD" id="cd01075">
    <property type="entry name" value="NAD_bind_Leu_Phe_Val_DH"/>
    <property type="match status" value="1"/>
</dbReference>
<feature type="active site" description="Proton donor/acceptor" evidence="4">
    <location>
        <position position="88"/>
    </location>
</feature>
<dbReference type="PIRSF" id="PIRSF000188">
    <property type="entry name" value="Phe_leu_dh"/>
    <property type="match status" value="1"/>
</dbReference>
<dbReference type="SUPFAM" id="SSF53223">
    <property type="entry name" value="Aminoacid dehydrogenase-like, N-terminal domain"/>
    <property type="match status" value="1"/>
</dbReference>
<dbReference type="InterPro" id="IPR036291">
    <property type="entry name" value="NAD(P)-bd_dom_sf"/>
</dbReference>
<feature type="binding site" evidence="5">
    <location>
        <begin position="183"/>
        <end position="188"/>
    </location>
    <ligand>
        <name>NAD(+)</name>
        <dbReference type="ChEBI" id="CHEBI:57540"/>
    </ligand>
</feature>